<dbReference type="CDD" id="cd03784">
    <property type="entry name" value="GT1_Gtf-like"/>
    <property type="match status" value="1"/>
</dbReference>
<dbReference type="FunFam" id="3.40.50.2000:FF:000072">
    <property type="entry name" value="Glycosyl transferase"/>
    <property type="match status" value="1"/>
</dbReference>
<dbReference type="PANTHER" id="PTHR48050">
    <property type="entry name" value="STEROL 3-BETA-GLUCOSYLTRANSFERASE"/>
    <property type="match status" value="1"/>
</dbReference>
<evidence type="ECO:0000256" key="1">
    <source>
        <dbReference type="ARBA" id="ARBA00022679"/>
    </source>
</evidence>
<dbReference type="InterPro" id="IPR010610">
    <property type="entry name" value="EryCIII-like_C"/>
</dbReference>
<keyword evidence="1 3" id="KW-0808">Transferase</keyword>
<evidence type="ECO:0000313" key="3">
    <source>
        <dbReference type="EMBL" id="PMD41829.1"/>
    </source>
</evidence>
<dbReference type="GO" id="GO:0016758">
    <property type="term" value="F:hexosyltransferase activity"/>
    <property type="evidence" value="ECO:0007669"/>
    <property type="project" value="UniProtKB-ARBA"/>
</dbReference>
<dbReference type="AlphaFoldDB" id="A0A2J6RTI8"/>
<dbReference type="GO" id="GO:0008194">
    <property type="term" value="F:UDP-glycosyltransferase activity"/>
    <property type="evidence" value="ECO:0007669"/>
    <property type="project" value="InterPro"/>
</dbReference>
<dbReference type="Proteomes" id="UP000235786">
    <property type="component" value="Unassembled WGS sequence"/>
</dbReference>
<protein>
    <submittedName>
        <fullName evidence="3">Glycosyltransferase family 1 protein</fullName>
    </submittedName>
</protein>
<dbReference type="EMBL" id="KZ613944">
    <property type="protein sequence ID" value="PMD41829.1"/>
    <property type="molecule type" value="Genomic_DNA"/>
</dbReference>
<name>A0A2J6RTI8_HYAVF</name>
<keyword evidence="4" id="KW-1185">Reference proteome</keyword>
<evidence type="ECO:0000259" key="2">
    <source>
        <dbReference type="Pfam" id="PF06722"/>
    </source>
</evidence>
<dbReference type="Gene3D" id="3.40.50.2000">
    <property type="entry name" value="Glycogen Phosphorylase B"/>
    <property type="match status" value="2"/>
</dbReference>
<evidence type="ECO:0000313" key="4">
    <source>
        <dbReference type="Proteomes" id="UP000235786"/>
    </source>
</evidence>
<sequence length="454" mass="49287">MEESSKPILVFFSTPADGHVGPLSAVARNMVTRGFEVIFVTGSTFQSKIEGIGATFNPLLGKANFSIATVNSLFPGKDTAPPPTGPHRLVHSLLYIFVKLIPDQHKTVQAVLQEIKSARPKRKVILLVDFSFGGALPILYGAPGPRPNGMIFLGICPLFLSAPHIPPGGLGLPYDASPAGLERNKEEYKYRNEELFSEVNSHVRTIFKELGAQEEPDFILEMPVLKSDRYLQMCIPSLEYPHPNPPPALRFVGSLPAGHRDAGKEKPAWWDDIAVNAAKKTIVGVSQGTANVIFSKLIIPTMQALASSENILVVVALGRDGAVLPEGTVVPENARVADYIPFDDLLPYTDVFITNGGYGGYQHSISHGVPIIIAGLAADKPEVANRAEWAGVGLNLKTDEPTVEVIQEAVDTVLGDENYKKRAQELQQEMGRYDTFSLITKNIEELAGAHIPLE</sequence>
<dbReference type="InterPro" id="IPR002213">
    <property type="entry name" value="UDP_glucos_trans"/>
</dbReference>
<gene>
    <name evidence="3" type="ORF">L207DRAFT_582257</name>
</gene>
<dbReference type="PANTHER" id="PTHR48050:SF13">
    <property type="entry name" value="STEROL 3-BETA-GLUCOSYLTRANSFERASE UGT80A2"/>
    <property type="match status" value="1"/>
</dbReference>
<reference evidence="3 4" key="1">
    <citation type="submission" date="2016-04" db="EMBL/GenBank/DDBJ databases">
        <title>A degradative enzymes factory behind the ericoid mycorrhizal symbiosis.</title>
        <authorList>
            <consortium name="DOE Joint Genome Institute"/>
            <person name="Martino E."/>
            <person name="Morin E."/>
            <person name="Grelet G."/>
            <person name="Kuo A."/>
            <person name="Kohler A."/>
            <person name="Daghino S."/>
            <person name="Barry K."/>
            <person name="Choi C."/>
            <person name="Cichocki N."/>
            <person name="Clum A."/>
            <person name="Copeland A."/>
            <person name="Hainaut M."/>
            <person name="Haridas S."/>
            <person name="Labutti K."/>
            <person name="Lindquist E."/>
            <person name="Lipzen A."/>
            <person name="Khouja H.-R."/>
            <person name="Murat C."/>
            <person name="Ohm R."/>
            <person name="Olson A."/>
            <person name="Spatafora J."/>
            <person name="Veneault-Fourrey C."/>
            <person name="Henrissat B."/>
            <person name="Grigoriev I."/>
            <person name="Martin F."/>
            <person name="Perotto S."/>
        </authorList>
    </citation>
    <scope>NUCLEOTIDE SEQUENCE [LARGE SCALE GENOMIC DNA]</scope>
    <source>
        <strain evidence="3 4">F</strain>
    </source>
</reference>
<dbReference type="OrthoDB" id="5835829at2759"/>
<dbReference type="InterPro" id="IPR050426">
    <property type="entry name" value="Glycosyltransferase_28"/>
</dbReference>
<dbReference type="Pfam" id="PF06722">
    <property type="entry name" value="EryCIII-like_C"/>
    <property type="match status" value="1"/>
</dbReference>
<proteinExistence type="predicted"/>
<feature type="domain" description="Erythromycin biosynthesis protein CIII-like C-terminal" evidence="2">
    <location>
        <begin position="321"/>
        <end position="443"/>
    </location>
</feature>
<accession>A0A2J6RTI8</accession>
<dbReference type="SUPFAM" id="SSF53756">
    <property type="entry name" value="UDP-Glycosyltransferase/glycogen phosphorylase"/>
    <property type="match status" value="1"/>
</dbReference>
<organism evidence="3 4">
    <name type="scientific">Hyaloscypha variabilis (strain UAMH 11265 / GT02V1 / F)</name>
    <name type="common">Meliniomyces variabilis</name>
    <dbReference type="NCBI Taxonomy" id="1149755"/>
    <lineage>
        <taxon>Eukaryota</taxon>
        <taxon>Fungi</taxon>
        <taxon>Dikarya</taxon>
        <taxon>Ascomycota</taxon>
        <taxon>Pezizomycotina</taxon>
        <taxon>Leotiomycetes</taxon>
        <taxon>Helotiales</taxon>
        <taxon>Hyaloscyphaceae</taxon>
        <taxon>Hyaloscypha</taxon>
        <taxon>Hyaloscypha variabilis</taxon>
    </lineage>
</organism>